<dbReference type="GO" id="GO:0030659">
    <property type="term" value="C:cytoplasmic vesicle membrane"/>
    <property type="evidence" value="ECO:0007669"/>
    <property type="project" value="UniProtKB-SubCell"/>
</dbReference>
<evidence type="ECO:0000256" key="3">
    <source>
        <dbReference type="ARBA" id="ARBA00004245"/>
    </source>
</evidence>
<comment type="subcellular location">
    <subcellularLocation>
        <location evidence="4">Cell junction</location>
    </subcellularLocation>
    <subcellularLocation>
        <location evidence="3">Cytoplasm</location>
        <location evidence="3">Cytoskeleton</location>
    </subcellularLocation>
    <subcellularLocation>
        <location evidence="1">Cytoplasmic vesicle membrane</location>
    </subcellularLocation>
    <subcellularLocation>
        <location evidence="2">Membrane</location>
        <topology evidence="2">Peripheral membrane protein</topology>
    </subcellularLocation>
</comment>
<dbReference type="AlphaFoldDB" id="A0A9D3TJF5"/>
<dbReference type="PANTHER" id="PTHR23175">
    <property type="entry name" value="PDZ DOMAIN-CONTAINING PROTEIN"/>
    <property type="match status" value="1"/>
</dbReference>
<dbReference type="PANTHER" id="PTHR23175:SF16">
    <property type="entry name" value="RHO GTPASE-ACTIVATING PROTEIN 21"/>
    <property type="match status" value="1"/>
</dbReference>
<dbReference type="SUPFAM" id="SSF50156">
    <property type="entry name" value="PDZ domain-like"/>
    <property type="match status" value="1"/>
</dbReference>
<dbReference type="EMBL" id="JAFDVH010000002">
    <property type="protein sequence ID" value="KAG7487444.1"/>
    <property type="molecule type" value="Genomic_DNA"/>
</dbReference>
<dbReference type="SMART" id="SM00228">
    <property type="entry name" value="PDZ"/>
    <property type="match status" value="1"/>
</dbReference>
<feature type="region of interest" description="Disordered" evidence="10">
    <location>
        <begin position="404"/>
        <end position="455"/>
    </location>
</feature>
<feature type="region of interest" description="Disordered" evidence="10">
    <location>
        <begin position="154"/>
        <end position="183"/>
    </location>
</feature>
<evidence type="ECO:0000256" key="5">
    <source>
        <dbReference type="ARBA" id="ARBA00022490"/>
    </source>
</evidence>
<dbReference type="FunFam" id="2.30.42.10:FF:000066">
    <property type="entry name" value="Rho GTPase activating protein 21"/>
    <property type="match status" value="1"/>
</dbReference>
<dbReference type="InterPro" id="IPR041489">
    <property type="entry name" value="PDZ_6"/>
</dbReference>
<keyword evidence="6" id="KW-0965">Cell junction</keyword>
<evidence type="ECO:0000313" key="12">
    <source>
        <dbReference type="EMBL" id="KAG7487444.1"/>
    </source>
</evidence>
<dbReference type="InterPro" id="IPR001478">
    <property type="entry name" value="PDZ"/>
</dbReference>
<feature type="region of interest" description="Disordered" evidence="10">
    <location>
        <begin position="1"/>
        <end position="29"/>
    </location>
</feature>
<feature type="domain" description="PDZ" evidence="11">
    <location>
        <begin position="182"/>
        <end position="290"/>
    </location>
</feature>
<organism evidence="12 13">
    <name type="scientific">Megalops atlanticus</name>
    <name type="common">Tarpon</name>
    <name type="synonym">Clupea gigantea</name>
    <dbReference type="NCBI Taxonomy" id="7932"/>
    <lineage>
        <taxon>Eukaryota</taxon>
        <taxon>Metazoa</taxon>
        <taxon>Chordata</taxon>
        <taxon>Craniata</taxon>
        <taxon>Vertebrata</taxon>
        <taxon>Euteleostomi</taxon>
        <taxon>Actinopterygii</taxon>
        <taxon>Neopterygii</taxon>
        <taxon>Teleostei</taxon>
        <taxon>Elopiformes</taxon>
        <taxon>Megalopidae</taxon>
        <taxon>Megalops</taxon>
    </lineage>
</organism>
<dbReference type="OrthoDB" id="6281275at2759"/>
<dbReference type="InterPro" id="IPR036034">
    <property type="entry name" value="PDZ_sf"/>
</dbReference>
<dbReference type="Pfam" id="PF17820">
    <property type="entry name" value="PDZ_6"/>
    <property type="match status" value="1"/>
</dbReference>
<feature type="compositionally biased region" description="Gly residues" evidence="10">
    <location>
        <begin position="358"/>
        <end position="367"/>
    </location>
</feature>
<comment type="caution">
    <text evidence="12">The sequence shown here is derived from an EMBL/GenBank/DDBJ whole genome shotgun (WGS) entry which is preliminary data.</text>
</comment>
<feature type="region of interest" description="Disordered" evidence="10">
    <location>
        <begin position="208"/>
        <end position="227"/>
    </location>
</feature>
<name>A0A9D3TJF5_MEGAT</name>
<proteinExistence type="predicted"/>
<evidence type="ECO:0000256" key="2">
    <source>
        <dbReference type="ARBA" id="ARBA00004170"/>
    </source>
</evidence>
<dbReference type="CDD" id="cd06756">
    <property type="entry name" value="PDZ_ARHGAP21_23-like"/>
    <property type="match status" value="1"/>
</dbReference>
<evidence type="ECO:0000256" key="8">
    <source>
        <dbReference type="ARBA" id="ARBA00023212"/>
    </source>
</evidence>
<evidence type="ECO:0000256" key="4">
    <source>
        <dbReference type="ARBA" id="ARBA00004282"/>
    </source>
</evidence>
<feature type="compositionally biased region" description="Basic and acidic residues" evidence="10">
    <location>
        <begin position="410"/>
        <end position="426"/>
    </location>
</feature>
<accession>A0A9D3TJF5</accession>
<feature type="compositionally biased region" description="Basic and acidic residues" evidence="10">
    <location>
        <begin position="211"/>
        <end position="227"/>
    </location>
</feature>
<dbReference type="Gene3D" id="2.30.42.10">
    <property type="match status" value="1"/>
</dbReference>
<evidence type="ECO:0000259" key="11">
    <source>
        <dbReference type="PROSITE" id="PS50106"/>
    </source>
</evidence>
<evidence type="ECO:0000256" key="1">
    <source>
        <dbReference type="ARBA" id="ARBA00004156"/>
    </source>
</evidence>
<keyword evidence="5" id="KW-0963">Cytoplasm</keyword>
<feature type="compositionally biased region" description="Basic and acidic residues" evidence="10">
    <location>
        <begin position="154"/>
        <end position="164"/>
    </location>
</feature>
<evidence type="ECO:0000256" key="10">
    <source>
        <dbReference type="SAM" id="MobiDB-lite"/>
    </source>
</evidence>
<reference evidence="12" key="1">
    <citation type="submission" date="2021-01" db="EMBL/GenBank/DDBJ databases">
        <authorList>
            <person name="Zahm M."/>
            <person name="Roques C."/>
            <person name="Cabau C."/>
            <person name="Klopp C."/>
            <person name="Donnadieu C."/>
            <person name="Jouanno E."/>
            <person name="Lampietro C."/>
            <person name="Louis A."/>
            <person name="Herpin A."/>
            <person name="Echchiki A."/>
            <person name="Berthelot C."/>
            <person name="Parey E."/>
            <person name="Roest-Crollius H."/>
            <person name="Braasch I."/>
            <person name="Postlethwait J."/>
            <person name="Bobe J."/>
            <person name="Montfort J."/>
            <person name="Bouchez O."/>
            <person name="Begum T."/>
            <person name="Mejri S."/>
            <person name="Adams A."/>
            <person name="Chen W.-J."/>
            <person name="Guiguen Y."/>
        </authorList>
    </citation>
    <scope>NUCLEOTIDE SEQUENCE</scope>
    <source>
        <strain evidence="12">YG-15Mar2019-1</strain>
        <tissue evidence="12">Brain</tissue>
    </source>
</reference>
<dbReference type="GO" id="GO:0070161">
    <property type="term" value="C:anchoring junction"/>
    <property type="evidence" value="ECO:0007669"/>
    <property type="project" value="UniProtKB-SubCell"/>
</dbReference>
<keyword evidence="8" id="KW-0206">Cytoskeleton</keyword>
<evidence type="ECO:0000256" key="9">
    <source>
        <dbReference type="ARBA" id="ARBA00023329"/>
    </source>
</evidence>
<gene>
    <name evidence="12" type="ORF">MATL_G00023460</name>
</gene>
<keyword evidence="13" id="KW-1185">Reference proteome</keyword>
<evidence type="ECO:0000313" key="13">
    <source>
        <dbReference type="Proteomes" id="UP001046870"/>
    </source>
</evidence>
<sequence length="455" mass="49058">MLASRSAAALRGPEPAEPELVETDAGARPWPRLPAGTDARLAEPYCLWLKLLSRAGWGDVELGLSCRDGLCWGLPGNGTKQSPARISWKTLRLKWGRAGGEAPKALVSCGKGQSVRHGAGELETRSAGVLWGATQVPGVGKGWGWGVVAEQEEWAKRKDGREQSEGTSPGEEEPFSWPGPKTLRLRRTSQGFGFTLRHFIVYPPESAVHSSLKDEDNGNRGRQRNRLEPMDTIFVKQVKEGGPAHGAGLCTGDRIVKVNGESIIGKTYSQVIALIQNSDTTLELCVMPKDEDILQLFSRDITALARSLRWKAYSQDAYLKGNEAYSGNARNIPDPPPICYPRIEAKPGGMAQTPDPAGRGGPGGGQPDLGYRVEIPVPPSPPPQAPKTQTVVCVCNESVRTVVAPADPARAADRGPRPAHRTEENRYAPGPADPLPGRTRPVMGASQYPRPHPAR</sequence>
<evidence type="ECO:0000256" key="7">
    <source>
        <dbReference type="ARBA" id="ARBA00023136"/>
    </source>
</evidence>
<keyword evidence="9" id="KW-0968">Cytoplasmic vesicle</keyword>
<evidence type="ECO:0000256" key="6">
    <source>
        <dbReference type="ARBA" id="ARBA00022949"/>
    </source>
</evidence>
<feature type="region of interest" description="Disordered" evidence="10">
    <location>
        <begin position="346"/>
        <end position="371"/>
    </location>
</feature>
<dbReference type="GO" id="GO:0005856">
    <property type="term" value="C:cytoskeleton"/>
    <property type="evidence" value="ECO:0007669"/>
    <property type="project" value="UniProtKB-SubCell"/>
</dbReference>
<dbReference type="PROSITE" id="PS50106">
    <property type="entry name" value="PDZ"/>
    <property type="match status" value="1"/>
</dbReference>
<keyword evidence="7" id="KW-0472">Membrane</keyword>
<dbReference type="Proteomes" id="UP001046870">
    <property type="component" value="Chromosome 2"/>
</dbReference>
<protein>
    <recommendedName>
        <fullName evidence="11">PDZ domain-containing protein</fullName>
    </recommendedName>
</protein>